<evidence type="ECO:0000313" key="3">
    <source>
        <dbReference type="EMBL" id="AAZ98020.1"/>
    </source>
</evidence>
<dbReference type="HOGENOM" id="CLU_1204330_0_0_4"/>
<sequence>MTSTQQKSTNLNDDPRFSSATALLEKLKADLMAVEKQIDENLSALSAASAARRNRIEEQAHAMLAGQPDAALNASVEAARIRADIEAAQLKRPALHRAIELQRQVVEQLRGELHAKICRDLAPKHVGLVREIATRLIDLDAALMAERDLREEIFHGTGLHGLTPMMVGNLGLLRDEYSGSAYYLIECAKIGYLKKSELPEHLRGRVPSQDPAPTVQKRQVDPDGWLHATA</sequence>
<dbReference type="Proteomes" id="UP000008291">
    <property type="component" value="Chromosome"/>
</dbReference>
<dbReference type="AlphaFoldDB" id="Q3SH69"/>
<feature type="coiled-coil region" evidence="1">
    <location>
        <begin position="17"/>
        <end position="44"/>
    </location>
</feature>
<feature type="region of interest" description="Disordered" evidence="2">
    <location>
        <begin position="203"/>
        <end position="223"/>
    </location>
</feature>
<dbReference type="EMBL" id="CP000116">
    <property type="protein sequence ID" value="AAZ98020.1"/>
    <property type="molecule type" value="Genomic_DNA"/>
</dbReference>
<protein>
    <submittedName>
        <fullName evidence="3">Uncharacterized protein</fullName>
    </submittedName>
</protein>
<dbReference type="KEGG" id="tbd:Tbd_2067"/>
<keyword evidence="1" id="KW-0175">Coiled coil</keyword>
<dbReference type="RefSeq" id="WP_011312579.1">
    <property type="nucleotide sequence ID" value="NC_007404.1"/>
</dbReference>
<evidence type="ECO:0000256" key="1">
    <source>
        <dbReference type="SAM" id="Coils"/>
    </source>
</evidence>
<evidence type="ECO:0000256" key="2">
    <source>
        <dbReference type="SAM" id="MobiDB-lite"/>
    </source>
</evidence>
<keyword evidence="4" id="KW-1185">Reference proteome</keyword>
<gene>
    <name evidence="3" type="ordered locus">Tbd_2067</name>
</gene>
<accession>Q3SH69</accession>
<organism evidence="3 4">
    <name type="scientific">Thiobacillus denitrificans (strain ATCC 25259 / T1)</name>
    <dbReference type="NCBI Taxonomy" id="292415"/>
    <lineage>
        <taxon>Bacteria</taxon>
        <taxon>Pseudomonadati</taxon>
        <taxon>Pseudomonadota</taxon>
        <taxon>Betaproteobacteria</taxon>
        <taxon>Nitrosomonadales</taxon>
        <taxon>Thiobacillaceae</taxon>
        <taxon>Thiobacillus</taxon>
    </lineage>
</organism>
<reference evidence="3 4" key="1">
    <citation type="journal article" date="2006" name="J. Bacteriol.">
        <title>The genome sequence of the obligately chemolithoautotrophic, facultatively anaerobic bacterium Thiobacillus denitrificans.</title>
        <authorList>
            <person name="Beller H.R."/>
            <person name="Chain P.S."/>
            <person name="Letain T.E."/>
            <person name="Chakicherla A."/>
            <person name="Larimer F.W."/>
            <person name="Richardson P.M."/>
            <person name="Coleman M.A."/>
            <person name="Wood A.P."/>
            <person name="Kelly D.P."/>
        </authorList>
    </citation>
    <scope>NUCLEOTIDE SEQUENCE [LARGE SCALE GENOMIC DNA]</scope>
    <source>
        <strain evidence="3 4">ATCC 25259</strain>
    </source>
</reference>
<proteinExistence type="predicted"/>
<evidence type="ECO:0000313" key="4">
    <source>
        <dbReference type="Proteomes" id="UP000008291"/>
    </source>
</evidence>
<dbReference type="STRING" id="292415.Tbd_2067"/>
<name>Q3SH69_THIDA</name>